<feature type="transmembrane region" description="Helical" evidence="2">
    <location>
        <begin position="7"/>
        <end position="27"/>
    </location>
</feature>
<evidence type="ECO:0000259" key="3">
    <source>
        <dbReference type="Pfam" id="PF20152"/>
    </source>
</evidence>
<accession>A0ABR3ABH4</accession>
<organism evidence="4 5">
    <name type="scientific">Marasmius tenuissimus</name>
    <dbReference type="NCBI Taxonomy" id="585030"/>
    <lineage>
        <taxon>Eukaryota</taxon>
        <taxon>Fungi</taxon>
        <taxon>Dikarya</taxon>
        <taxon>Basidiomycota</taxon>
        <taxon>Agaricomycotina</taxon>
        <taxon>Agaricomycetes</taxon>
        <taxon>Agaricomycetidae</taxon>
        <taxon>Agaricales</taxon>
        <taxon>Marasmiineae</taxon>
        <taxon>Marasmiaceae</taxon>
        <taxon>Marasmius</taxon>
    </lineage>
</organism>
<sequence>MTGIAYALVLAEFGCITSFAIIGLARVKTFAELASMLKGLSITVNALAVAGDVYIALALCYLLYRSKTGYKKSDTMVWRLSVYALETGLVTSACALGSLISIIAAPNTFIYICFFFCIGRLYANSLLANLNIRPHVRRLADNINYDSTLFNELRFATSETASRTLSRHTAGISIQIDTVRMQQLDIEADEDCGKDEQGRADRPRNNRTRSKSLSIHLSDVAEEDSDGKLTVSSGVSPTQDHSKTLASYSSDCETV</sequence>
<feature type="region of interest" description="Disordered" evidence="1">
    <location>
        <begin position="188"/>
        <end position="255"/>
    </location>
</feature>
<feature type="transmembrane region" description="Helical" evidence="2">
    <location>
        <begin position="39"/>
        <end position="64"/>
    </location>
</feature>
<comment type="caution">
    <text evidence="4">The sequence shown here is derived from an EMBL/GenBank/DDBJ whole genome shotgun (WGS) entry which is preliminary data.</text>
</comment>
<dbReference type="PANTHER" id="PTHR40465">
    <property type="entry name" value="CHROMOSOME 1, WHOLE GENOME SHOTGUN SEQUENCE"/>
    <property type="match status" value="1"/>
</dbReference>
<dbReference type="EMBL" id="JBBXMP010000004">
    <property type="protein sequence ID" value="KAL0071068.1"/>
    <property type="molecule type" value="Genomic_DNA"/>
</dbReference>
<feature type="compositionally biased region" description="Basic and acidic residues" evidence="1">
    <location>
        <begin position="194"/>
        <end position="204"/>
    </location>
</feature>
<feature type="compositionally biased region" description="Polar residues" evidence="1">
    <location>
        <begin position="230"/>
        <end position="255"/>
    </location>
</feature>
<dbReference type="Pfam" id="PF20152">
    <property type="entry name" value="DUF6534"/>
    <property type="match status" value="1"/>
</dbReference>
<evidence type="ECO:0000256" key="2">
    <source>
        <dbReference type="SAM" id="Phobius"/>
    </source>
</evidence>
<proteinExistence type="predicted"/>
<name>A0ABR3ABH4_9AGAR</name>
<dbReference type="PANTHER" id="PTHR40465:SF1">
    <property type="entry name" value="DUF6534 DOMAIN-CONTAINING PROTEIN"/>
    <property type="match status" value="1"/>
</dbReference>
<evidence type="ECO:0000313" key="5">
    <source>
        <dbReference type="Proteomes" id="UP001437256"/>
    </source>
</evidence>
<keyword evidence="5" id="KW-1185">Reference proteome</keyword>
<keyword evidence="2" id="KW-0472">Membrane</keyword>
<keyword evidence="2" id="KW-1133">Transmembrane helix</keyword>
<feature type="transmembrane region" description="Helical" evidence="2">
    <location>
        <begin position="109"/>
        <end position="130"/>
    </location>
</feature>
<feature type="transmembrane region" description="Helical" evidence="2">
    <location>
        <begin position="76"/>
        <end position="103"/>
    </location>
</feature>
<keyword evidence="2" id="KW-0812">Transmembrane</keyword>
<evidence type="ECO:0000313" key="4">
    <source>
        <dbReference type="EMBL" id="KAL0071068.1"/>
    </source>
</evidence>
<gene>
    <name evidence="4" type="ORF">AAF712_001626</name>
</gene>
<dbReference type="InterPro" id="IPR045339">
    <property type="entry name" value="DUF6534"/>
</dbReference>
<protein>
    <recommendedName>
        <fullName evidence="3">DUF6534 domain-containing protein</fullName>
    </recommendedName>
</protein>
<evidence type="ECO:0000256" key="1">
    <source>
        <dbReference type="SAM" id="MobiDB-lite"/>
    </source>
</evidence>
<dbReference type="Proteomes" id="UP001437256">
    <property type="component" value="Unassembled WGS sequence"/>
</dbReference>
<feature type="domain" description="DUF6534" evidence="3">
    <location>
        <begin position="48"/>
        <end position="134"/>
    </location>
</feature>
<reference evidence="4 5" key="1">
    <citation type="submission" date="2024-05" db="EMBL/GenBank/DDBJ databases">
        <title>A draft genome resource for the thread blight pathogen Marasmius tenuissimus strain MS-2.</title>
        <authorList>
            <person name="Yulfo-Soto G.E."/>
            <person name="Baruah I.K."/>
            <person name="Amoako-Attah I."/>
            <person name="Bukari Y."/>
            <person name="Meinhardt L.W."/>
            <person name="Bailey B.A."/>
            <person name="Cohen S.P."/>
        </authorList>
    </citation>
    <scope>NUCLEOTIDE SEQUENCE [LARGE SCALE GENOMIC DNA]</scope>
    <source>
        <strain evidence="4 5">MS-2</strain>
    </source>
</reference>